<protein>
    <submittedName>
        <fullName evidence="1">Uncharacterized protein</fullName>
    </submittedName>
</protein>
<dbReference type="Proteomes" id="UP000472262">
    <property type="component" value="Unassembled WGS sequence"/>
</dbReference>
<keyword evidence="2" id="KW-1185">Reference proteome</keyword>
<accession>A0A672Q862</accession>
<dbReference type="AlphaFoldDB" id="A0A672Q862"/>
<evidence type="ECO:0000313" key="1">
    <source>
        <dbReference type="Ensembl" id="ENSSGRP00000070012.1"/>
    </source>
</evidence>
<evidence type="ECO:0000313" key="2">
    <source>
        <dbReference type="Proteomes" id="UP000472262"/>
    </source>
</evidence>
<name>A0A672Q862_SINGR</name>
<proteinExistence type="predicted"/>
<reference evidence="1" key="1">
    <citation type="submission" date="2025-08" db="UniProtKB">
        <authorList>
            <consortium name="Ensembl"/>
        </authorList>
    </citation>
    <scope>IDENTIFICATION</scope>
</reference>
<dbReference type="InParanoid" id="A0A672Q862"/>
<dbReference type="Ensembl" id="ENSSGRT00000074591.1">
    <property type="protein sequence ID" value="ENSSGRP00000070012.1"/>
    <property type="gene ID" value="ENSSGRG00000035847.1"/>
</dbReference>
<organism evidence="1 2">
    <name type="scientific">Sinocyclocheilus grahami</name>
    <name type="common">Dianchi golden-line fish</name>
    <name type="synonym">Barbus grahami</name>
    <dbReference type="NCBI Taxonomy" id="75366"/>
    <lineage>
        <taxon>Eukaryota</taxon>
        <taxon>Metazoa</taxon>
        <taxon>Chordata</taxon>
        <taxon>Craniata</taxon>
        <taxon>Vertebrata</taxon>
        <taxon>Euteleostomi</taxon>
        <taxon>Actinopterygii</taxon>
        <taxon>Neopterygii</taxon>
        <taxon>Teleostei</taxon>
        <taxon>Ostariophysi</taxon>
        <taxon>Cypriniformes</taxon>
        <taxon>Cyprinidae</taxon>
        <taxon>Cyprininae</taxon>
        <taxon>Sinocyclocheilus</taxon>
    </lineage>
</organism>
<reference evidence="1" key="2">
    <citation type="submission" date="2025-09" db="UniProtKB">
        <authorList>
            <consortium name="Ensembl"/>
        </authorList>
    </citation>
    <scope>IDENTIFICATION</scope>
</reference>
<sequence>SYGVGIRTLGRLLLLPLQVLLLFSLSHTKRPILCPVFLGTVPYFSSYFSVPTYLKKIIMFCPVFQNFQ</sequence>